<evidence type="ECO:0000256" key="11">
    <source>
        <dbReference type="ARBA" id="ARBA00023236"/>
    </source>
</evidence>
<name>A0A1G6K1M0_9FIRM</name>
<dbReference type="OrthoDB" id="9803889at2"/>
<dbReference type="AlphaFoldDB" id="A0A1G6K1M0"/>
<dbReference type="Pfam" id="PF02463">
    <property type="entry name" value="SMC_N"/>
    <property type="match status" value="1"/>
</dbReference>
<dbReference type="GO" id="GO:0000731">
    <property type="term" value="P:DNA synthesis involved in DNA repair"/>
    <property type="evidence" value="ECO:0007669"/>
    <property type="project" value="TreeGrafter"/>
</dbReference>
<proteinExistence type="inferred from homology"/>
<feature type="domain" description="RecF/RecN/SMC N-terminal" evidence="14">
    <location>
        <begin position="3"/>
        <end position="356"/>
    </location>
</feature>
<dbReference type="SUPFAM" id="SSF52540">
    <property type="entry name" value="P-loop containing nucleoside triphosphate hydrolases"/>
    <property type="match status" value="1"/>
</dbReference>
<evidence type="ECO:0000256" key="10">
    <source>
        <dbReference type="ARBA" id="ARBA00023204"/>
    </source>
</evidence>
<dbReference type="GO" id="GO:0006260">
    <property type="term" value="P:DNA replication"/>
    <property type="evidence" value="ECO:0007669"/>
    <property type="project" value="UniProtKB-UniRule"/>
</dbReference>
<dbReference type="EMBL" id="FMYW01000004">
    <property type="protein sequence ID" value="SDC24874.1"/>
    <property type="molecule type" value="Genomic_DNA"/>
</dbReference>
<dbReference type="PROSITE" id="PS00617">
    <property type="entry name" value="RECF_1"/>
    <property type="match status" value="1"/>
</dbReference>
<dbReference type="InterPro" id="IPR042174">
    <property type="entry name" value="RecF_2"/>
</dbReference>
<reference evidence="16" key="1">
    <citation type="submission" date="2016-10" db="EMBL/GenBank/DDBJ databases">
        <authorList>
            <person name="Varghese N."/>
            <person name="Submissions S."/>
        </authorList>
    </citation>
    <scope>NUCLEOTIDE SEQUENCE [LARGE SCALE GENOMIC DNA]</scope>
    <source>
        <strain evidence="16">DSM 11005</strain>
    </source>
</reference>
<dbReference type="Proteomes" id="UP000198943">
    <property type="component" value="Unassembled WGS sequence"/>
</dbReference>
<evidence type="ECO:0000259" key="14">
    <source>
        <dbReference type="Pfam" id="PF02463"/>
    </source>
</evidence>
<keyword evidence="11 12" id="KW-0742">SOS response</keyword>
<keyword evidence="10 12" id="KW-0234">DNA repair</keyword>
<gene>
    <name evidence="12" type="primary">recF</name>
    <name evidence="15" type="ORF">SAMN04487864_10413</name>
</gene>
<feature type="binding site" evidence="12">
    <location>
        <begin position="30"/>
        <end position="37"/>
    </location>
    <ligand>
        <name>ATP</name>
        <dbReference type="ChEBI" id="CHEBI:30616"/>
    </ligand>
</feature>
<evidence type="ECO:0000256" key="9">
    <source>
        <dbReference type="ARBA" id="ARBA00023125"/>
    </source>
</evidence>
<dbReference type="Gene3D" id="1.20.1050.90">
    <property type="entry name" value="RecF/RecN/SMC, N-terminal domain"/>
    <property type="match status" value="1"/>
</dbReference>
<evidence type="ECO:0000256" key="12">
    <source>
        <dbReference type="HAMAP-Rule" id="MF_00365"/>
    </source>
</evidence>
<comment type="similarity">
    <text evidence="2 12 13">Belongs to the RecF family.</text>
</comment>
<evidence type="ECO:0000256" key="6">
    <source>
        <dbReference type="ARBA" id="ARBA00022741"/>
    </source>
</evidence>
<evidence type="ECO:0000256" key="4">
    <source>
        <dbReference type="ARBA" id="ARBA00022490"/>
    </source>
</evidence>
<keyword evidence="9 12" id="KW-0238">DNA-binding</keyword>
<dbReference type="PROSITE" id="PS00618">
    <property type="entry name" value="RECF_2"/>
    <property type="match status" value="1"/>
</dbReference>
<keyword evidence="7 12" id="KW-0227">DNA damage</keyword>
<keyword evidence="5 12" id="KW-0235">DNA replication</keyword>
<keyword evidence="6 12" id="KW-0547">Nucleotide-binding</keyword>
<comment type="function">
    <text evidence="12 13">The RecF protein is involved in DNA metabolism; it is required for DNA replication and normal SOS inducibility. RecF binds preferentially to single-stranded, linear DNA. It also seems to bind ATP.</text>
</comment>
<evidence type="ECO:0000256" key="2">
    <source>
        <dbReference type="ARBA" id="ARBA00008016"/>
    </source>
</evidence>
<dbReference type="HAMAP" id="MF_00365">
    <property type="entry name" value="RecF"/>
    <property type="match status" value="1"/>
</dbReference>
<dbReference type="RefSeq" id="WP_093729719.1">
    <property type="nucleotide sequence ID" value="NZ_FMYW01000004.1"/>
</dbReference>
<keyword evidence="16" id="KW-1185">Reference proteome</keyword>
<comment type="subcellular location">
    <subcellularLocation>
        <location evidence="1 12 13">Cytoplasm</location>
    </subcellularLocation>
</comment>
<organism evidence="15 16">
    <name type="scientific">Succiniclasticum ruminis</name>
    <dbReference type="NCBI Taxonomy" id="40841"/>
    <lineage>
        <taxon>Bacteria</taxon>
        <taxon>Bacillati</taxon>
        <taxon>Bacillota</taxon>
        <taxon>Negativicutes</taxon>
        <taxon>Acidaminococcales</taxon>
        <taxon>Acidaminococcaceae</taxon>
        <taxon>Succiniclasticum</taxon>
    </lineage>
</organism>
<dbReference type="GO" id="GO:0009432">
    <property type="term" value="P:SOS response"/>
    <property type="evidence" value="ECO:0007669"/>
    <property type="project" value="UniProtKB-UniRule"/>
</dbReference>
<keyword evidence="8 12" id="KW-0067">ATP-binding</keyword>
<evidence type="ECO:0000313" key="15">
    <source>
        <dbReference type="EMBL" id="SDC24874.1"/>
    </source>
</evidence>
<protein>
    <recommendedName>
        <fullName evidence="3 12">DNA replication and repair protein RecF</fullName>
    </recommendedName>
</protein>
<dbReference type="InterPro" id="IPR018078">
    <property type="entry name" value="DNA-binding_RecF_CS"/>
</dbReference>
<dbReference type="GO" id="GO:0006302">
    <property type="term" value="P:double-strand break repair"/>
    <property type="evidence" value="ECO:0007669"/>
    <property type="project" value="TreeGrafter"/>
</dbReference>
<dbReference type="InterPro" id="IPR003395">
    <property type="entry name" value="RecF/RecN/SMC_N"/>
</dbReference>
<dbReference type="InterPro" id="IPR027417">
    <property type="entry name" value="P-loop_NTPase"/>
</dbReference>
<evidence type="ECO:0000256" key="8">
    <source>
        <dbReference type="ARBA" id="ARBA00022840"/>
    </source>
</evidence>
<dbReference type="GO" id="GO:0003697">
    <property type="term" value="F:single-stranded DNA binding"/>
    <property type="evidence" value="ECO:0007669"/>
    <property type="project" value="UniProtKB-UniRule"/>
</dbReference>
<dbReference type="InterPro" id="IPR001238">
    <property type="entry name" value="DNA-binding_RecF"/>
</dbReference>
<evidence type="ECO:0000256" key="1">
    <source>
        <dbReference type="ARBA" id="ARBA00004496"/>
    </source>
</evidence>
<dbReference type="NCBIfam" id="TIGR00611">
    <property type="entry name" value="recf"/>
    <property type="match status" value="1"/>
</dbReference>
<dbReference type="GO" id="GO:0005737">
    <property type="term" value="C:cytoplasm"/>
    <property type="evidence" value="ECO:0007669"/>
    <property type="project" value="UniProtKB-SubCell"/>
</dbReference>
<evidence type="ECO:0000256" key="13">
    <source>
        <dbReference type="RuleBase" id="RU000578"/>
    </source>
</evidence>
<dbReference type="PANTHER" id="PTHR32182:SF0">
    <property type="entry name" value="DNA REPLICATION AND REPAIR PROTEIN RECF"/>
    <property type="match status" value="1"/>
</dbReference>
<dbReference type="GO" id="GO:0005524">
    <property type="term" value="F:ATP binding"/>
    <property type="evidence" value="ECO:0007669"/>
    <property type="project" value="UniProtKB-UniRule"/>
</dbReference>
<sequence>MKINKLQLVNFRNYDHCSVAFDKMVTVFYGKNGQGKTNILESIFYSAFGLSHRTNKEDEMVKFSSEGMAVLLDFAKEDGSHSIHMKRFTENGKYHKEIKIDGKKTTAKDHYSFLNTVMFSPEDLQIIKGDPSLRRRFMDMEISQTDPVYYALLVRYRRLIKQRNSLLKGIRDHNQPQEPLTAWDEELSDTAAQILIKRLDNLRKLKEIAIPVFHILSDKIDSLEIKYEMKGNNGGLFYPEEEKTDNMKDFYIESLKERRFKDIMQGSTGIGIHRDDLKTYINEADSRSFASQGQQRCCALALKLSQIEYVKKVSGEYPVLLLDDVMSELDQYRRNQLIGFINDKVQTIITVNDKTLIPDFGSNQYFNVEKGIITLN</sequence>
<evidence type="ECO:0000256" key="3">
    <source>
        <dbReference type="ARBA" id="ARBA00020170"/>
    </source>
</evidence>
<dbReference type="PANTHER" id="PTHR32182">
    <property type="entry name" value="DNA REPLICATION AND REPAIR PROTEIN RECF"/>
    <property type="match status" value="1"/>
</dbReference>
<evidence type="ECO:0000313" key="16">
    <source>
        <dbReference type="Proteomes" id="UP000198943"/>
    </source>
</evidence>
<dbReference type="Gene3D" id="3.40.50.300">
    <property type="entry name" value="P-loop containing nucleotide triphosphate hydrolases"/>
    <property type="match status" value="1"/>
</dbReference>
<accession>A0A1G6K1M0</accession>
<keyword evidence="4 12" id="KW-0963">Cytoplasm</keyword>
<evidence type="ECO:0000256" key="5">
    <source>
        <dbReference type="ARBA" id="ARBA00022705"/>
    </source>
</evidence>
<evidence type="ECO:0000256" key="7">
    <source>
        <dbReference type="ARBA" id="ARBA00022763"/>
    </source>
</evidence>